<comment type="caution">
    <text evidence="1">The sequence shown here is derived from an EMBL/GenBank/DDBJ whole genome shotgun (WGS) entry which is preliminary data.</text>
</comment>
<reference evidence="1 2" key="1">
    <citation type="submission" date="2017-03" db="EMBL/GenBank/DDBJ databases">
        <title>Genomes of endolithic fungi from Antarctica.</title>
        <authorList>
            <person name="Coleine C."/>
            <person name="Masonjones S."/>
            <person name="Stajich J.E."/>
        </authorList>
    </citation>
    <scope>NUCLEOTIDE SEQUENCE [LARGE SCALE GENOMIC DNA]</scope>
    <source>
        <strain evidence="1 2">CCFEE 5184</strain>
    </source>
</reference>
<dbReference type="OrthoDB" id="3699836at2759"/>
<gene>
    <name evidence="1" type="ORF">B0A55_01353</name>
</gene>
<organism evidence="1 2">
    <name type="scientific">Friedmanniomyces simplex</name>
    <dbReference type="NCBI Taxonomy" id="329884"/>
    <lineage>
        <taxon>Eukaryota</taxon>
        <taxon>Fungi</taxon>
        <taxon>Dikarya</taxon>
        <taxon>Ascomycota</taxon>
        <taxon>Pezizomycotina</taxon>
        <taxon>Dothideomycetes</taxon>
        <taxon>Dothideomycetidae</taxon>
        <taxon>Mycosphaerellales</taxon>
        <taxon>Teratosphaeriaceae</taxon>
        <taxon>Friedmanniomyces</taxon>
    </lineage>
</organism>
<keyword evidence="2" id="KW-1185">Reference proteome</keyword>
<dbReference type="Proteomes" id="UP000309340">
    <property type="component" value="Unassembled WGS sequence"/>
</dbReference>
<accession>A0A4U0Y025</accession>
<dbReference type="AlphaFoldDB" id="A0A4U0Y025"/>
<proteinExistence type="predicted"/>
<protein>
    <submittedName>
        <fullName evidence="1">Uncharacterized protein</fullName>
    </submittedName>
</protein>
<sequence length="256" mass="28180">MQRASNFGSLRNHILAEAAPCTLEGYEGVIWSRLPGYRVPTDDKKVRTWVLKDGHGWRVEKISDNTHWWVCKECHLKRSPKPHIYCITRATSAAVGHLAGAPHLITEDGPVAKKRCVRDGAMDAFLTGAAIANGSDPVNAAQNEEAAEFDGTHFKMLLYDWIITESISFRQLNSPKLHASATSSLAASRYYHTAAHAITNMNISFDLWTSGNKLAPLGVVASFINSSGSLTTTLLALPRQHSKHSGYNMAQNILER</sequence>
<evidence type="ECO:0000313" key="2">
    <source>
        <dbReference type="Proteomes" id="UP000309340"/>
    </source>
</evidence>
<dbReference type="EMBL" id="NAJQ01000047">
    <property type="protein sequence ID" value="TKA81658.1"/>
    <property type="molecule type" value="Genomic_DNA"/>
</dbReference>
<evidence type="ECO:0000313" key="1">
    <source>
        <dbReference type="EMBL" id="TKA81658.1"/>
    </source>
</evidence>
<name>A0A4U0Y025_9PEZI</name>